<proteinExistence type="inferred from homology"/>
<dbReference type="AlphaFoldDB" id="A0AAD9JPM1"/>
<dbReference type="InterPro" id="IPR000734">
    <property type="entry name" value="TAG_lipase"/>
</dbReference>
<dbReference type="GO" id="GO:0016298">
    <property type="term" value="F:lipase activity"/>
    <property type="evidence" value="ECO:0007669"/>
    <property type="project" value="InterPro"/>
</dbReference>
<keyword evidence="3" id="KW-0964">Secreted</keyword>
<evidence type="ECO:0000256" key="2">
    <source>
        <dbReference type="ARBA" id="ARBA00010701"/>
    </source>
</evidence>
<organism evidence="6 7">
    <name type="scientific">Paralvinella palmiformis</name>
    <dbReference type="NCBI Taxonomy" id="53620"/>
    <lineage>
        <taxon>Eukaryota</taxon>
        <taxon>Metazoa</taxon>
        <taxon>Spiralia</taxon>
        <taxon>Lophotrochozoa</taxon>
        <taxon>Annelida</taxon>
        <taxon>Polychaeta</taxon>
        <taxon>Sedentaria</taxon>
        <taxon>Canalipalpata</taxon>
        <taxon>Terebellida</taxon>
        <taxon>Terebelliformia</taxon>
        <taxon>Alvinellidae</taxon>
        <taxon>Paralvinella</taxon>
    </lineage>
</organism>
<name>A0AAD9JPM1_9ANNE</name>
<feature type="domain" description="Lipase" evidence="5">
    <location>
        <begin position="57"/>
        <end position="364"/>
    </location>
</feature>
<evidence type="ECO:0000256" key="1">
    <source>
        <dbReference type="ARBA" id="ARBA00004613"/>
    </source>
</evidence>
<protein>
    <recommendedName>
        <fullName evidence="5">Lipase domain-containing protein</fullName>
    </recommendedName>
</protein>
<sequence>MGRWPFPPGLAIGMTIAVFHCSGSFPSIQDWLNRLRIRFLKRREALAKKVAHAQTSVTCEGLGAFTNQPPFDSLPLPHCPEQLEEELHLEFYTRDNPDIPESIIGIDRTTIPSVWLPDKITVFVIHGWTNDINSTWMQGFKNDYLNYYDQNVVLVGWGGPYGAGDINYRYSASTTRTIGAHIGEVIENLIANGGASEDNFHLVGHSLGSHVSGHAGRWENNHYGRLIGRITGMDPAGPAFVGVDDRTVGLYTDCAQLVDTLNTDNIYGSTPTSTGHQNYYPNGGEEQPGCENAENTCSHFRAIRYYQESLNQECLFAARQTCTNSSDIPGSCSPCLGVCGVMGYPSAGYDDNVYYLTTNPDSPFCRG</sequence>
<dbReference type="GO" id="GO:0016042">
    <property type="term" value="P:lipid catabolic process"/>
    <property type="evidence" value="ECO:0007669"/>
    <property type="project" value="TreeGrafter"/>
</dbReference>
<accession>A0AAD9JPM1</accession>
<evidence type="ECO:0000313" key="6">
    <source>
        <dbReference type="EMBL" id="KAK2156275.1"/>
    </source>
</evidence>
<evidence type="ECO:0000256" key="4">
    <source>
        <dbReference type="RuleBase" id="RU004262"/>
    </source>
</evidence>
<dbReference type="InterPro" id="IPR029058">
    <property type="entry name" value="AB_hydrolase_fold"/>
</dbReference>
<comment type="similarity">
    <text evidence="2 4">Belongs to the AB hydrolase superfamily. Lipase family.</text>
</comment>
<evidence type="ECO:0000259" key="5">
    <source>
        <dbReference type="Pfam" id="PF00151"/>
    </source>
</evidence>
<dbReference type="GO" id="GO:0005615">
    <property type="term" value="C:extracellular space"/>
    <property type="evidence" value="ECO:0007669"/>
    <property type="project" value="TreeGrafter"/>
</dbReference>
<dbReference type="SUPFAM" id="SSF53474">
    <property type="entry name" value="alpha/beta-Hydrolases"/>
    <property type="match status" value="1"/>
</dbReference>
<reference evidence="6" key="1">
    <citation type="journal article" date="2023" name="Mol. Biol. Evol.">
        <title>Third-Generation Sequencing Reveals the Adaptive Role of the Epigenome in Three Deep-Sea Polychaetes.</title>
        <authorList>
            <person name="Perez M."/>
            <person name="Aroh O."/>
            <person name="Sun Y."/>
            <person name="Lan Y."/>
            <person name="Juniper S.K."/>
            <person name="Young C.R."/>
            <person name="Angers B."/>
            <person name="Qian P.Y."/>
        </authorList>
    </citation>
    <scope>NUCLEOTIDE SEQUENCE</scope>
    <source>
        <strain evidence="6">P08H-3</strain>
    </source>
</reference>
<keyword evidence="7" id="KW-1185">Reference proteome</keyword>
<evidence type="ECO:0000313" key="7">
    <source>
        <dbReference type="Proteomes" id="UP001208570"/>
    </source>
</evidence>
<dbReference type="PANTHER" id="PTHR11610">
    <property type="entry name" value="LIPASE"/>
    <property type="match status" value="1"/>
</dbReference>
<evidence type="ECO:0000256" key="3">
    <source>
        <dbReference type="ARBA" id="ARBA00022525"/>
    </source>
</evidence>
<dbReference type="Pfam" id="PF00151">
    <property type="entry name" value="Lipase"/>
    <property type="match status" value="1"/>
</dbReference>
<dbReference type="EMBL" id="JAODUP010000217">
    <property type="protein sequence ID" value="KAK2156275.1"/>
    <property type="molecule type" value="Genomic_DNA"/>
</dbReference>
<comment type="caution">
    <text evidence="6">The sequence shown here is derived from an EMBL/GenBank/DDBJ whole genome shotgun (WGS) entry which is preliminary data.</text>
</comment>
<comment type="subcellular location">
    <subcellularLocation>
        <location evidence="1">Secreted</location>
    </subcellularLocation>
</comment>
<dbReference type="Proteomes" id="UP001208570">
    <property type="component" value="Unassembled WGS sequence"/>
</dbReference>
<dbReference type="PRINTS" id="PR00821">
    <property type="entry name" value="TAGLIPASE"/>
</dbReference>
<dbReference type="Gene3D" id="3.40.50.1820">
    <property type="entry name" value="alpha/beta hydrolase"/>
    <property type="match status" value="1"/>
</dbReference>
<gene>
    <name evidence="6" type="ORF">LSH36_217g05086</name>
</gene>
<dbReference type="InterPro" id="IPR013818">
    <property type="entry name" value="Lipase"/>
</dbReference>